<dbReference type="AlphaFoldDB" id="A0A9W9J8A6"/>
<reference evidence="7" key="1">
    <citation type="submission" date="2022-12" db="EMBL/GenBank/DDBJ databases">
        <authorList>
            <person name="Petersen C."/>
        </authorList>
    </citation>
    <scope>NUCLEOTIDE SEQUENCE</scope>
    <source>
        <strain evidence="7">IBT 15544</strain>
    </source>
</reference>
<dbReference type="CDD" id="cd00412">
    <property type="entry name" value="pyrophosphatase"/>
    <property type="match status" value="1"/>
</dbReference>
<sequence length="224" mass="25125">MSSDITTEETSVSQPGETCLYFLRNGQRISPWHDLPLFADREYGILNMVVEIPRGTNAKMEITKEISLNPIKQDIKNGKPRELADLPPYRGYPCNYGAIPQTWEDPNVLDSHTRVAGDDDPLDVCEIGNHVAKCGDIKKVNPLGAFAVLDEGETDWKIIAIDVSDPLSEKMRDIGDVEKHLPGFLESLQTWYCNYKVPDGKEPNTIALDGKLMDRQWVLPGDLE</sequence>
<evidence type="ECO:0000256" key="2">
    <source>
        <dbReference type="ARBA" id="ARBA00006220"/>
    </source>
</evidence>
<dbReference type="Pfam" id="PF00719">
    <property type="entry name" value="Pyrophosphatase"/>
    <property type="match status" value="1"/>
</dbReference>
<dbReference type="GO" id="GO:0006796">
    <property type="term" value="P:phosphate-containing compound metabolic process"/>
    <property type="evidence" value="ECO:0007669"/>
    <property type="project" value="InterPro"/>
</dbReference>
<dbReference type="OrthoDB" id="1608002at2759"/>
<dbReference type="GeneID" id="83185119"/>
<comment type="cofactor">
    <cofactor evidence="1">
        <name>Mg(2+)</name>
        <dbReference type="ChEBI" id="CHEBI:18420"/>
    </cofactor>
</comment>
<proteinExistence type="inferred from homology"/>
<dbReference type="InterPro" id="IPR008162">
    <property type="entry name" value="Pyrophosphatase"/>
</dbReference>
<dbReference type="GO" id="GO:0004427">
    <property type="term" value="F:inorganic diphosphate phosphatase activity"/>
    <property type="evidence" value="ECO:0007669"/>
    <property type="project" value="UniProtKB-EC"/>
</dbReference>
<dbReference type="PROSITE" id="PS00387">
    <property type="entry name" value="PPASE"/>
    <property type="match status" value="1"/>
</dbReference>
<organism evidence="7 8">
    <name type="scientific">Penicillium cinerascens</name>
    <dbReference type="NCBI Taxonomy" id="70096"/>
    <lineage>
        <taxon>Eukaryota</taxon>
        <taxon>Fungi</taxon>
        <taxon>Dikarya</taxon>
        <taxon>Ascomycota</taxon>
        <taxon>Pezizomycotina</taxon>
        <taxon>Eurotiomycetes</taxon>
        <taxon>Eurotiomycetidae</taxon>
        <taxon>Eurotiales</taxon>
        <taxon>Aspergillaceae</taxon>
        <taxon>Penicillium</taxon>
    </lineage>
</organism>
<comment type="caution">
    <text evidence="7">The sequence shown here is derived from an EMBL/GenBank/DDBJ whole genome shotgun (WGS) entry which is preliminary data.</text>
</comment>
<evidence type="ECO:0000256" key="5">
    <source>
        <dbReference type="ARBA" id="ARBA00022801"/>
    </source>
</evidence>
<keyword evidence="5" id="KW-0378">Hydrolase</keyword>
<keyword evidence="8" id="KW-1185">Reference proteome</keyword>
<dbReference type="EC" id="3.6.1.1" evidence="3"/>
<evidence type="ECO:0000313" key="7">
    <source>
        <dbReference type="EMBL" id="KAJ5191777.1"/>
    </source>
</evidence>
<accession>A0A9W9J8A6</accession>
<dbReference type="RefSeq" id="XP_058304717.1">
    <property type="nucleotide sequence ID" value="XM_058457818.1"/>
</dbReference>
<dbReference type="GO" id="GO:0000287">
    <property type="term" value="F:magnesium ion binding"/>
    <property type="evidence" value="ECO:0007669"/>
    <property type="project" value="InterPro"/>
</dbReference>
<keyword evidence="6" id="KW-0460">Magnesium</keyword>
<dbReference type="GO" id="GO:0005737">
    <property type="term" value="C:cytoplasm"/>
    <property type="evidence" value="ECO:0007669"/>
    <property type="project" value="InterPro"/>
</dbReference>
<protein>
    <recommendedName>
        <fullName evidence="3">inorganic diphosphatase</fullName>
        <ecNumber evidence="3">3.6.1.1</ecNumber>
    </recommendedName>
</protein>
<evidence type="ECO:0000313" key="8">
    <source>
        <dbReference type="Proteomes" id="UP001150904"/>
    </source>
</evidence>
<dbReference type="EMBL" id="JAPQKR010000016">
    <property type="protein sequence ID" value="KAJ5191777.1"/>
    <property type="molecule type" value="Genomic_DNA"/>
</dbReference>
<dbReference type="InterPro" id="IPR036649">
    <property type="entry name" value="Pyrophosphatase_sf"/>
</dbReference>
<evidence type="ECO:0000256" key="4">
    <source>
        <dbReference type="ARBA" id="ARBA00022723"/>
    </source>
</evidence>
<dbReference type="PANTHER" id="PTHR10286">
    <property type="entry name" value="INORGANIC PYROPHOSPHATASE"/>
    <property type="match status" value="1"/>
</dbReference>
<reference evidence="7" key="2">
    <citation type="journal article" date="2023" name="IMA Fungus">
        <title>Comparative genomic study of the Penicillium genus elucidates a diverse pangenome and 15 lateral gene transfer events.</title>
        <authorList>
            <person name="Petersen C."/>
            <person name="Sorensen T."/>
            <person name="Nielsen M.R."/>
            <person name="Sondergaard T.E."/>
            <person name="Sorensen J.L."/>
            <person name="Fitzpatrick D.A."/>
            <person name="Frisvad J.C."/>
            <person name="Nielsen K.L."/>
        </authorList>
    </citation>
    <scope>NUCLEOTIDE SEQUENCE</scope>
    <source>
        <strain evidence="7">IBT 15544</strain>
    </source>
</reference>
<keyword evidence="4" id="KW-0479">Metal-binding</keyword>
<dbReference type="SUPFAM" id="SSF50324">
    <property type="entry name" value="Inorganic pyrophosphatase"/>
    <property type="match status" value="1"/>
</dbReference>
<evidence type="ECO:0000256" key="6">
    <source>
        <dbReference type="ARBA" id="ARBA00022842"/>
    </source>
</evidence>
<evidence type="ECO:0000256" key="3">
    <source>
        <dbReference type="ARBA" id="ARBA00012146"/>
    </source>
</evidence>
<dbReference type="Gene3D" id="3.90.80.10">
    <property type="entry name" value="Inorganic pyrophosphatase"/>
    <property type="match status" value="1"/>
</dbReference>
<name>A0A9W9J8A6_9EURO</name>
<comment type="similarity">
    <text evidence="2">Belongs to the PPase family.</text>
</comment>
<gene>
    <name evidence="7" type="ORF">N7498_010762</name>
</gene>
<dbReference type="Proteomes" id="UP001150904">
    <property type="component" value="Unassembled WGS sequence"/>
</dbReference>
<evidence type="ECO:0000256" key="1">
    <source>
        <dbReference type="ARBA" id="ARBA00001946"/>
    </source>
</evidence>